<dbReference type="Pfam" id="PF13412">
    <property type="entry name" value="HTH_24"/>
    <property type="match status" value="1"/>
</dbReference>
<dbReference type="PROSITE" id="PS00519">
    <property type="entry name" value="HTH_ASNC_1"/>
    <property type="match status" value="1"/>
</dbReference>
<evidence type="ECO:0000256" key="1">
    <source>
        <dbReference type="ARBA" id="ARBA00023015"/>
    </source>
</evidence>
<dbReference type="InterPro" id="IPR019888">
    <property type="entry name" value="Tscrpt_reg_AsnC-like"/>
</dbReference>
<dbReference type="CDD" id="cd00090">
    <property type="entry name" value="HTH_ARSR"/>
    <property type="match status" value="1"/>
</dbReference>
<keyword evidence="2" id="KW-0238">DNA-binding</keyword>
<accession>A0ABN4U718</accession>
<dbReference type="PANTHER" id="PTHR30154:SF34">
    <property type="entry name" value="TRANSCRIPTIONAL REGULATOR AZLB"/>
    <property type="match status" value="1"/>
</dbReference>
<evidence type="ECO:0000313" key="5">
    <source>
        <dbReference type="EMBL" id="APD11356.1"/>
    </source>
</evidence>
<dbReference type="InterPro" id="IPR011991">
    <property type="entry name" value="ArsR-like_HTH"/>
</dbReference>
<protein>
    <submittedName>
        <fullName evidence="5">ArsR family transcriptional regulator</fullName>
    </submittedName>
</protein>
<dbReference type="EMBL" id="CP010897">
    <property type="protein sequence ID" value="APD11356.1"/>
    <property type="molecule type" value="Genomic_DNA"/>
</dbReference>
<keyword evidence="1" id="KW-0805">Transcription regulation</keyword>
<feature type="domain" description="HTH asnC-type" evidence="4">
    <location>
        <begin position="3"/>
        <end position="64"/>
    </location>
</feature>
<dbReference type="InterPro" id="IPR019887">
    <property type="entry name" value="Tscrpt_reg_AsnC/Lrp_C"/>
</dbReference>
<dbReference type="InterPro" id="IPR036388">
    <property type="entry name" value="WH-like_DNA-bd_sf"/>
</dbReference>
<dbReference type="SUPFAM" id="SSF46785">
    <property type="entry name" value="Winged helix' DNA-binding domain"/>
    <property type="match status" value="1"/>
</dbReference>
<keyword evidence="6" id="KW-1185">Reference proteome</keyword>
<gene>
    <name evidence="5" type="ORF">UC34_17360</name>
</gene>
<dbReference type="PRINTS" id="PR00033">
    <property type="entry name" value="HTHASNC"/>
</dbReference>
<dbReference type="InterPro" id="IPR036390">
    <property type="entry name" value="WH_DNA-bd_sf"/>
</dbReference>
<dbReference type="Gene3D" id="3.30.70.920">
    <property type="match status" value="1"/>
</dbReference>
<keyword evidence="3" id="KW-0804">Transcription</keyword>
<evidence type="ECO:0000313" key="6">
    <source>
        <dbReference type="Proteomes" id="UP000035085"/>
    </source>
</evidence>
<evidence type="ECO:0000256" key="2">
    <source>
        <dbReference type="ARBA" id="ARBA00023125"/>
    </source>
</evidence>
<organism evidence="5 6">
    <name type="scientific">Pandoraea vervacti</name>
    <dbReference type="NCBI Taxonomy" id="656178"/>
    <lineage>
        <taxon>Bacteria</taxon>
        <taxon>Pseudomonadati</taxon>
        <taxon>Pseudomonadota</taxon>
        <taxon>Betaproteobacteria</taxon>
        <taxon>Burkholderiales</taxon>
        <taxon>Burkholderiaceae</taxon>
        <taxon>Pandoraea</taxon>
    </lineage>
</organism>
<sequence>MELDAIDLKILRELQADARLTNVELASRVNLSPSPCLARVKALETAGYIRQRVTLLDPSRLGLHINVFIHVTLENQNRDGLDAFEAAVTALPNVMECYLMSGDADYLLRVMVSDMAAYETLITDRISRIPGIRNIRSSFALKQVMYTTAVPVPGHDGAGGPGGPDSTGDA</sequence>
<evidence type="ECO:0000259" key="4">
    <source>
        <dbReference type="PROSITE" id="PS50956"/>
    </source>
</evidence>
<dbReference type="InterPro" id="IPR000485">
    <property type="entry name" value="AsnC-type_HTH_dom"/>
</dbReference>
<reference evidence="6" key="1">
    <citation type="submission" date="2015-02" db="EMBL/GenBank/DDBJ databases">
        <title>Complete Genome Sequencing of Pandoraea vervacti NS15 sp. nov.</title>
        <authorList>
            <person name="Chan K.-G."/>
        </authorList>
    </citation>
    <scope>NUCLEOTIDE SEQUENCE [LARGE SCALE GENOMIC DNA]</scope>
    <source>
        <strain evidence="6">NS15</strain>
    </source>
</reference>
<proteinExistence type="predicted"/>
<dbReference type="Pfam" id="PF01037">
    <property type="entry name" value="AsnC_trans_reg"/>
    <property type="match status" value="1"/>
</dbReference>
<dbReference type="RefSeq" id="WP_044456548.1">
    <property type="nucleotide sequence ID" value="NZ_CP010897.2"/>
</dbReference>
<dbReference type="SUPFAM" id="SSF54909">
    <property type="entry name" value="Dimeric alpha+beta barrel"/>
    <property type="match status" value="1"/>
</dbReference>
<dbReference type="Proteomes" id="UP000035085">
    <property type="component" value="Chromosome"/>
</dbReference>
<dbReference type="SMART" id="SM00344">
    <property type="entry name" value="HTH_ASNC"/>
    <property type="match status" value="1"/>
</dbReference>
<dbReference type="PANTHER" id="PTHR30154">
    <property type="entry name" value="LEUCINE-RESPONSIVE REGULATORY PROTEIN"/>
    <property type="match status" value="1"/>
</dbReference>
<dbReference type="PROSITE" id="PS50956">
    <property type="entry name" value="HTH_ASNC_2"/>
    <property type="match status" value="1"/>
</dbReference>
<dbReference type="InterPro" id="IPR011008">
    <property type="entry name" value="Dimeric_a/b-barrel"/>
</dbReference>
<evidence type="ECO:0000256" key="3">
    <source>
        <dbReference type="ARBA" id="ARBA00023163"/>
    </source>
</evidence>
<name>A0ABN4U718_9BURK</name>
<dbReference type="InterPro" id="IPR019885">
    <property type="entry name" value="Tscrpt_reg_HTH_AsnC-type_CS"/>
</dbReference>
<dbReference type="Gene3D" id="1.10.10.10">
    <property type="entry name" value="Winged helix-like DNA-binding domain superfamily/Winged helix DNA-binding domain"/>
    <property type="match status" value="1"/>
</dbReference>